<protein>
    <submittedName>
        <fullName evidence="1">Uncharacterized protein</fullName>
    </submittedName>
</protein>
<proteinExistence type="predicted"/>
<sequence>MFGFKKKKQKSLWIMAKDVMDLIQSDYEADMSFTLIEFHYQGGAYLMGSCIIPPDAEERKENISFVFQDQAYQTFEEFQENACIGGIKIYELEEPVEIVRAGIVGNDTMLKTPWGDTRLAKKALR</sequence>
<comment type="caution">
    <text evidence="1">The sequence shown here is derived from an EMBL/GenBank/DDBJ whole genome shotgun (WGS) entry which is preliminary data.</text>
</comment>
<keyword evidence="2" id="KW-1185">Reference proteome</keyword>
<organism evidence="1 2">
    <name type="scientific">Blautia caecimuris</name>
    <dbReference type="NCBI Taxonomy" id="1796615"/>
    <lineage>
        <taxon>Bacteria</taxon>
        <taxon>Bacillati</taxon>
        <taxon>Bacillota</taxon>
        <taxon>Clostridia</taxon>
        <taxon>Lachnospirales</taxon>
        <taxon>Lachnospiraceae</taxon>
        <taxon>Blautia</taxon>
    </lineage>
</organism>
<reference evidence="1 2" key="1">
    <citation type="submission" date="2024-06" db="EMBL/GenBank/DDBJ databases">
        <title>Genomic Encyclopedia of Type Strains, Phase IV (KMG-IV): sequencing the most valuable type-strain genomes for metagenomic binning, comparative biology and taxonomic classification.</title>
        <authorList>
            <person name="Goeker M."/>
        </authorList>
    </citation>
    <scope>NUCLEOTIDE SEQUENCE [LARGE SCALE GENOMIC DNA]</scope>
    <source>
        <strain evidence="1 2">DSM 29492</strain>
    </source>
</reference>
<name>A0ABV2M4E3_9FIRM</name>
<gene>
    <name evidence="1" type="ORF">ABID24_002601</name>
</gene>
<evidence type="ECO:0000313" key="2">
    <source>
        <dbReference type="Proteomes" id="UP001549106"/>
    </source>
</evidence>
<accession>A0ABV2M4E3</accession>
<dbReference type="EMBL" id="JBEPMJ010000020">
    <property type="protein sequence ID" value="MET3751342.1"/>
    <property type="molecule type" value="Genomic_DNA"/>
</dbReference>
<dbReference type="Proteomes" id="UP001549106">
    <property type="component" value="Unassembled WGS sequence"/>
</dbReference>
<evidence type="ECO:0000313" key="1">
    <source>
        <dbReference type="EMBL" id="MET3751342.1"/>
    </source>
</evidence>
<dbReference type="RefSeq" id="WP_257465075.1">
    <property type="nucleotide sequence ID" value="NZ_BAABXP010000003.1"/>
</dbReference>